<sequence>MSTSRAADPPAPDAVAATLREAEFVRLCARPTGDALAAAGLLARALRSASTPFHVRTTRAGTAPDGDGTPVALGWTAPDATFVPAGDRPVSVVAAEVVAELGADPDPVVGLAGVVAAESAPGADGSGSLLESAERRDAVERRPGVAVPTADPADGLAGSALFRAPFSGDPEAARALLADLDYPAEPDDDDRRRLASAVALDATADAPPRAAEAVGRALHPYATPEGPFETLGGYADVLSATAREAPGLGVALALGNDVAREAALDAWRSHATAAHGLLDDPSTSRYDGAFVVRIDGESDGHAVLATAARLARDFASPEPVALVVADGAAAAAGVDGTTDVTAALREAAGDGTASGDARLGDARFDGDVESFVGGFRGAL</sequence>
<proteinExistence type="predicted"/>
<protein>
    <submittedName>
        <fullName evidence="2">Exonuclease RecJ</fullName>
    </submittedName>
</protein>
<dbReference type="GeneID" id="56038592"/>
<feature type="region of interest" description="Disordered" evidence="1">
    <location>
        <begin position="120"/>
        <end position="151"/>
    </location>
</feature>
<name>A0A7D5QBS2_9EURY</name>
<evidence type="ECO:0000313" key="2">
    <source>
        <dbReference type="EMBL" id="QLG62778.1"/>
    </source>
</evidence>
<organism evidence="2 3">
    <name type="scientific">Halorarum salinum</name>
    <dbReference type="NCBI Taxonomy" id="2743089"/>
    <lineage>
        <taxon>Archaea</taxon>
        <taxon>Methanobacteriati</taxon>
        <taxon>Methanobacteriota</taxon>
        <taxon>Stenosarchaea group</taxon>
        <taxon>Halobacteria</taxon>
        <taxon>Halobacteriales</taxon>
        <taxon>Haloferacaceae</taxon>
        <taxon>Halorarum</taxon>
    </lineage>
</organism>
<keyword evidence="3" id="KW-1185">Reference proteome</keyword>
<evidence type="ECO:0000256" key="1">
    <source>
        <dbReference type="SAM" id="MobiDB-lite"/>
    </source>
</evidence>
<dbReference type="RefSeq" id="WP_179269363.1">
    <property type="nucleotide sequence ID" value="NZ_CP058579.1"/>
</dbReference>
<feature type="compositionally biased region" description="Basic and acidic residues" evidence="1">
    <location>
        <begin position="132"/>
        <end position="143"/>
    </location>
</feature>
<dbReference type="GO" id="GO:0004527">
    <property type="term" value="F:exonuclease activity"/>
    <property type="evidence" value="ECO:0007669"/>
    <property type="project" value="UniProtKB-KW"/>
</dbReference>
<keyword evidence="2" id="KW-0269">Exonuclease</keyword>
<keyword evidence="2" id="KW-0540">Nuclease</keyword>
<dbReference type="Proteomes" id="UP000509626">
    <property type="component" value="Chromosome"/>
</dbReference>
<evidence type="ECO:0000313" key="3">
    <source>
        <dbReference type="Proteomes" id="UP000509626"/>
    </source>
</evidence>
<gene>
    <name evidence="2" type="ORF">HUG12_13995</name>
</gene>
<dbReference type="EMBL" id="CP058579">
    <property type="protein sequence ID" value="QLG62778.1"/>
    <property type="molecule type" value="Genomic_DNA"/>
</dbReference>
<accession>A0A7D5QBS2</accession>
<dbReference type="KEGG" id="halu:HUG12_13995"/>
<dbReference type="AlphaFoldDB" id="A0A7D5QBS2"/>
<keyword evidence="2" id="KW-0378">Hydrolase</keyword>
<reference evidence="2 3" key="1">
    <citation type="submission" date="2020-06" db="EMBL/GenBank/DDBJ databases">
        <title>NJ-3-1, isolated from saline soil.</title>
        <authorList>
            <person name="Cui H.L."/>
            <person name="Shi X."/>
        </authorList>
    </citation>
    <scope>NUCLEOTIDE SEQUENCE [LARGE SCALE GENOMIC DNA]</scope>
    <source>
        <strain evidence="2 3">NJ-3-1</strain>
    </source>
</reference>
<dbReference type="OrthoDB" id="157374at2157"/>